<feature type="non-terminal residue" evidence="1">
    <location>
        <position position="1"/>
    </location>
</feature>
<dbReference type="InterPro" id="IPR027417">
    <property type="entry name" value="P-loop_NTPase"/>
</dbReference>
<accession>A0A382MCH0</accession>
<dbReference type="EMBL" id="UINC01092556">
    <property type="protein sequence ID" value="SVC46238.1"/>
    <property type="molecule type" value="Genomic_DNA"/>
</dbReference>
<reference evidence="1" key="1">
    <citation type="submission" date="2018-05" db="EMBL/GenBank/DDBJ databases">
        <authorList>
            <person name="Lanie J.A."/>
            <person name="Ng W.-L."/>
            <person name="Kazmierczak K.M."/>
            <person name="Andrzejewski T.M."/>
            <person name="Davidsen T.M."/>
            <person name="Wayne K.J."/>
            <person name="Tettelin H."/>
            <person name="Glass J.I."/>
            <person name="Rusch D."/>
            <person name="Podicherti R."/>
            <person name="Tsui H.-C.T."/>
            <person name="Winkler M.E."/>
        </authorList>
    </citation>
    <scope>NUCLEOTIDE SEQUENCE</scope>
</reference>
<organism evidence="1">
    <name type="scientific">marine metagenome</name>
    <dbReference type="NCBI Taxonomy" id="408172"/>
    <lineage>
        <taxon>unclassified sequences</taxon>
        <taxon>metagenomes</taxon>
        <taxon>ecological metagenomes</taxon>
    </lineage>
</organism>
<evidence type="ECO:0000313" key="1">
    <source>
        <dbReference type="EMBL" id="SVC46238.1"/>
    </source>
</evidence>
<protein>
    <recommendedName>
        <fullName evidence="2">DNA repair protein</fullName>
    </recommendedName>
</protein>
<name>A0A382MCH0_9ZZZZ</name>
<sequence length="219" mass="25324">VDKESSQPLEELDKRCAVLEGQRQHLERGIADRSRELRELDAWLDLAPKVDETLEDLSQRLLDELVAQLENLMSKALREVLEQPLTLKAETSHKRKALNVDFHIEREGEIEDILHGQGGSVTNVLSVMLRFFALSTRDAKQNRRFLVLDEQDCWLRPDLVPRLLEVVRQASCELGFQVLYISHHDRQMLERYCDKVYQLRPGRDGVVATEEKAEAVIED</sequence>
<dbReference type="Gene3D" id="3.40.50.300">
    <property type="entry name" value="P-loop containing nucleotide triphosphate hydrolases"/>
    <property type="match status" value="1"/>
</dbReference>
<proteinExistence type="predicted"/>
<dbReference type="SUPFAM" id="SSF52540">
    <property type="entry name" value="P-loop containing nucleoside triphosphate hydrolases"/>
    <property type="match status" value="1"/>
</dbReference>
<dbReference type="AlphaFoldDB" id="A0A382MCH0"/>
<evidence type="ECO:0008006" key="2">
    <source>
        <dbReference type="Google" id="ProtNLM"/>
    </source>
</evidence>
<gene>
    <name evidence="1" type="ORF">METZ01_LOCUS299092</name>
</gene>